<keyword evidence="3 6" id="KW-1133">Transmembrane helix</keyword>
<feature type="transmembrane region" description="Helical" evidence="6">
    <location>
        <begin position="252"/>
        <end position="276"/>
    </location>
</feature>
<dbReference type="AlphaFoldDB" id="A0ABD2RLQ4"/>
<feature type="domain" description="TLC" evidence="7">
    <location>
        <begin position="80"/>
        <end position="284"/>
    </location>
</feature>
<keyword evidence="4 5" id="KW-0472">Membrane</keyword>
<dbReference type="SMART" id="SM00724">
    <property type="entry name" value="TLC"/>
    <property type="match status" value="1"/>
</dbReference>
<evidence type="ECO:0000259" key="7">
    <source>
        <dbReference type="PROSITE" id="PS50922"/>
    </source>
</evidence>
<gene>
    <name evidence="8" type="ORF">AABB24_032919</name>
</gene>
<evidence type="ECO:0000256" key="2">
    <source>
        <dbReference type="ARBA" id="ARBA00022692"/>
    </source>
</evidence>
<protein>
    <recommendedName>
        <fullName evidence="7">TLC domain-containing protein</fullName>
    </recommendedName>
</protein>
<keyword evidence="2 5" id="KW-0812">Transmembrane</keyword>
<comment type="caution">
    <text evidence="8">The sequence shown here is derived from an EMBL/GenBank/DDBJ whole genome shotgun (WGS) entry which is preliminary data.</text>
</comment>
<reference evidence="8 9" key="1">
    <citation type="submission" date="2024-05" db="EMBL/GenBank/DDBJ databases">
        <title>De novo assembly of an allotetraploid wild potato.</title>
        <authorList>
            <person name="Hosaka A.J."/>
        </authorList>
    </citation>
    <scope>NUCLEOTIDE SEQUENCE [LARGE SCALE GENOMIC DNA]</scope>
    <source>
        <tissue evidence="8">Young leaves</tissue>
    </source>
</reference>
<dbReference type="Pfam" id="PF03798">
    <property type="entry name" value="TRAM_LAG1_CLN8"/>
    <property type="match status" value="1"/>
</dbReference>
<evidence type="ECO:0000256" key="4">
    <source>
        <dbReference type="ARBA" id="ARBA00023136"/>
    </source>
</evidence>
<sequence length="287" mass="32855">MPREIKYGKESKFILSTTTIMEINTYQTRAELLLRSYILSDSFIVCSSVIGGVFACKLVYDLSQIFSSIYFKRYAGFSKSQQVEWNNRSISTVHAIFITAMSLCLAFWSDLFSDDQLSGLVIMRSSTLSTSVLGVSVGYFLTDLAMILWFYPSLGGMEYLVHHLLSLVALSYAMLTVEAQFYVYMVLLSEATTPGINLRWYLDVAGLKKSKAYLINGFMMVFVWLVARILVFIYVFYHFYVHYDQLMKVSSFGIFLVCVVPLVLAVMNLVWFWKIVKGLKKTLAKRN</sequence>
<evidence type="ECO:0000256" key="3">
    <source>
        <dbReference type="ARBA" id="ARBA00022989"/>
    </source>
</evidence>
<feature type="transmembrane region" description="Helical" evidence="6">
    <location>
        <begin position="42"/>
        <end position="60"/>
    </location>
</feature>
<evidence type="ECO:0000313" key="9">
    <source>
        <dbReference type="Proteomes" id="UP001627284"/>
    </source>
</evidence>
<keyword evidence="9" id="KW-1185">Reference proteome</keyword>
<feature type="transmembrane region" description="Helical" evidence="6">
    <location>
        <begin position="214"/>
        <end position="240"/>
    </location>
</feature>
<evidence type="ECO:0000256" key="6">
    <source>
        <dbReference type="SAM" id="Phobius"/>
    </source>
</evidence>
<evidence type="ECO:0000313" key="8">
    <source>
        <dbReference type="EMBL" id="KAL3332585.1"/>
    </source>
</evidence>
<dbReference type="PROSITE" id="PS50922">
    <property type="entry name" value="TLC"/>
    <property type="match status" value="1"/>
</dbReference>
<dbReference type="InterPro" id="IPR050846">
    <property type="entry name" value="TLCD"/>
</dbReference>
<evidence type="ECO:0000256" key="1">
    <source>
        <dbReference type="ARBA" id="ARBA00004141"/>
    </source>
</evidence>
<dbReference type="EMBL" id="JBJKTR010000019">
    <property type="protein sequence ID" value="KAL3332585.1"/>
    <property type="molecule type" value="Genomic_DNA"/>
</dbReference>
<evidence type="ECO:0000256" key="5">
    <source>
        <dbReference type="PROSITE-ProRule" id="PRU00205"/>
    </source>
</evidence>
<dbReference type="GO" id="GO:0016020">
    <property type="term" value="C:membrane"/>
    <property type="evidence" value="ECO:0007669"/>
    <property type="project" value="UniProtKB-SubCell"/>
</dbReference>
<organism evidence="8 9">
    <name type="scientific">Solanum stoloniferum</name>
    <dbReference type="NCBI Taxonomy" id="62892"/>
    <lineage>
        <taxon>Eukaryota</taxon>
        <taxon>Viridiplantae</taxon>
        <taxon>Streptophyta</taxon>
        <taxon>Embryophyta</taxon>
        <taxon>Tracheophyta</taxon>
        <taxon>Spermatophyta</taxon>
        <taxon>Magnoliopsida</taxon>
        <taxon>eudicotyledons</taxon>
        <taxon>Gunneridae</taxon>
        <taxon>Pentapetalae</taxon>
        <taxon>asterids</taxon>
        <taxon>lamiids</taxon>
        <taxon>Solanales</taxon>
        <taxon>Solanaceae</taxon>
        <taxon>Solanoideae</taxon>
        <taxon>Solaneae</taxon>
        <taxon>Solanum</taxon>
    </lineage>
</organism>
<dbReference type="PANTHER" id="PTHR13439:SF71">
    <property type="entry name" value="EXPRESSED PROTEIN"/>
    <property type="match status" value="1"/>
</dbReference>
<name>A0ABD2RLQ4_9SOLN</name>
<feature type="transmembrane region" description="Helical" evidence="6">
    <location>
        <begin position="128"/>
        <end position="152"/>
    </location>
</feature>
<dbReference type="Proteomes" id="UP001627284">
    <property type="component" value="Unassembled WGS sequence"/>
</dbReference>
<accession>A0ABD2RLQ4</accession>
<dbReference type="PANTHER" id="PTHR13439">
    <property type="entry name" value="CT120 PROTEIN"/>
    <property type="match status" value="1"/>
</dbReference>
<proteinExistence type="predicted"/>
<feature type="transmembrane region" description="Helical" evidence="6">
    <location>
        <begin position="89"/>
        <end position="108"/>
    </location>
</feature>
<comment type="subcellular location">
    <subcellularLocation>
        <location evidence="1">Membrane</location>
        <topology evidence="1">Multi-pass membrane protein</topology>
    </subcellularLocation>
</comment>
<dbReference type="InterPro" id="IPR006634">
    <property type="entry name" value="TLC-dom"/>
</dbReference>